<feature type="transmembrane region" description="Helical" evidence="1">
    <location>
        <begin position="83"/>
        <end position="99"/>
    </location>
</feature>
<evidence type="ECO:0000313" key="3">
    <source>
        <dbReference type="EMBL" id="CDS87932.1"/>
    </source>
</evidence>
<evidence type="ECO:0000313" key="8">
    <source>
        <dbReference type="Proteomes" id="UP000189137"/>
    </source>
</evidence>
<keyword evidence="1" id="KW-1133">Transmembrane helix</keyword>
<feature type="transmembrane region" description="Helical" evidence="1">
    <location>
        <begin position="349"/>
        <end position="369"/>
    </location>
</feature>
<dbReference type="RefSeq" id="WP_009889936.1">
    <property type="nucleotide sequence ID" value="NZ_AP031492.1"/>
</dbReference>
<dbReference type="PATRIC" id="fig|1496.854.peg.2710"/>
<feature type="transmembrane region" description="Helical" evidence="1">
    <location>
        <begin position="197"/>
        <end position="219"/>
    </location>
</feature>
<feature type="transmembrane region" description="Helical" evidence="1">
    <location>
        <begin position="409"/>
        <end position="435"/>
    </location>
</feature>
<dbReference type="EMBL" id="DAEPXK010000010">
    <property type="protein sequence ID" value="HBH1541908.1"/>
    <property type="molecule type" value="Genomic_DNA"/>
</dbReference>
<evidence type="ECO:0000313" key="9">
    <source>
        <dbReference type="Proteomes" id="UP000372533"/>
    </source>
</evidence>
<name>A0A069AD13_CLODI</name>
<proteinExistence type="predicted"/>
<dbReference type="EMBL" id="FUPS01000002">
    <property type="protein sequence ID" value="SJR95292.1"/>
    <property type="molecule type" value="Genomic_DNA"/>
</dbReference>
<evidence type="ECO:0000313" key="2">
    <source>
        <dbReference type="EMBL" id="CDS87248.1"/>
    </source>
</evidence>
<organism evidence="2">
    <name type="scientific">Clostridioides difficile</name>
    <name type="common">Peptoclostridium difficile</name>
    <dbReference type="NCBI Taxonomy" id="1496"/>
    <lineage>
        <taxon>Bacteria</taxon>
        <taxon>Bacillati</taxon>
        <taxon>Bacillota</taxon>
        <taxon>Clostridia</taxon>
        <taxon>Peptostreptococcales</taxon>
        <taxon>Peptostreptococcaceae</taxon>
        <taxon>Clostridioides</taxon>
    </lineage>
</organism>
<reference evidence="7 9" key="3">
    <citation type="submission" date="2019-04" db="EMBL/GenBank/DDBJ databases">
        <authorList>
            <consortium name="Pathogen Informatics"/>
        </authorList>
    </citation>
    <scope>NUCLEOTIDE SEQUENCE [LARGE SCALE GENOMIC DNA]</scope>
    <source>
        <strain evidence="9">tl291</strain>
        <strain evidence="7">Tl291</strain>
        <strain evidence="6 8">VRECD0157</strain>
    </source>
</reference>
<evidence type="ECO:0000313" key="5">
    <source>
        <dbReference type="EMBL" id="HBH1541908.1"/>
    </source>
</evidence>
<dbReference type="EMBL" id="LK932517">
    <property type="protein sequence ID" value="CDS87932.1"/>
    <property type="molecule type" value="Genomic_DNA"/>
</dbReference>
<sequence>MERLARREQPHIKFGMFKIRIPFIHYRFEKPEAIQGIISSMTSLGTIGLSTQILGLPYEVAWSMAIINSILYCLHVFMGDPVVPGWITASITLTTAYLLKFSMGIERIQALTALQIDLGIIFILMGITGVAGKLVSKIPNSIKGGILMGVGISTIISEFNPKGRFDSYPISITVGILVACFVMFSERFDTLKVKNKFLFHLGEYGVVSAILVSLIVGIFSKEIEIPRFSFDNLVYIVDFKNLINTVSPFGIGFPSVMLFIQGIPMAFMIYIIAFGDFITGENLVLSESENRKDEYIDFNSNRSNVISGIRNIFMAIFSPYIPMCGPLAATLTGSVAQRYKVGKEAMQSVFSGMGTLVWVSAIFICFYPIAQIATPLIPLALSVTLLVQGYLCTKLSMELCNTGVEKGLIGLMGGVIAAKGGTWGLAVGFILYFILIDSKKRKEKDINSIEDCVYEILDKKKSI</sequence>
<dbReference type="Proteomes" id="UP000189137">
    <property type="component" value="Unassembled WGS sequence"/>
</dbReference>
<keyword evidence="1" id="KW-0812">Transmembrane</keyword>
<evidence type="ECO:0000256" key="1">
    <source>
        <dbReference type="SAM" id="Phobius"/>
    </source>
</evidence>
<accession>A0A069AD13</accession>
<dbReference type="GeneID" id="66354351"/>
<evidence type="ECO:0000313" key="4">
    <source>
        <dbReference type="EMBL" id="CDT09648.1"/>
    </source>
</evidence>
<evidence type="ECO:0000313" key="7">
    <source>
        <dbReference type="EMBL" id="VHX94059.1"/>
    </source>
</evidence>
<feature type="transmembrane region" description="Helical" evidence="1">
    <location>
        <begin position="167"/>
        <end position="185"/>
    </location>
</feature>
<feature type="transmembrane region" description="Helical" evidence="1">
    <location>
        <begin position="376"/>
        <end position="397"/>
    </location>
</feature>
<keyword evidence="1" id="KW-0472">Membrane</keyword>
<dbReference type="EMBL" id="LK932401">
    <property type="protein sequence ID" value="CDS87248.1"/>
    <property type="molecule type" value="Genomic_DNA"/>
</dbReference>
<dbReference type="EMBL" id="LK932972">
    <property type="protein sequence ID" value="CDT09648.1"/>
    <property type="molecule type" value="Genomic_DNA"/>
</dbReference>
<dbReference type="Proteomes" id="UP000372533">
    <property type="component" value="Unassembled WGS sequence"/>
</dbReference>
<dbReference type="AlphaFoldDB" id="A0A069AD13"/>
<evidence type="ECO:0000313" key="6">
    <source>
        <dbReference type="EMBL" id="SJR95292.1"/>
    </source>
</evidence>
<reference evidence="5" key="2">
    <citation type="journal article" date="2018" name="Genome Biol.">
        <title>SKESA: strategic k-mer extension for scrupulous assemblies.</title>
        <authorList>
            <person name="Souvorov A."/>
            <person name="Agarwala R."/>
            <person name="Lipman D.J."/>
        </authorList>
    </citation>
    <scope>NUCLEOTIDE SEQUENCE</scope>
    <source>
        <strain evidence="5">HN1000</strain>
    </source>
</reference>
<reference evidence="2" key="1">
    <citation type="submission" date="2014-07" db="EMBL/GenBank/DDBJ databases">
        <authorList>
            <person name="Monot Marc"/>
        </authorList>
    </citation>
    <scope>NUCLEOTIDE SEQUENCE</scope>
    <source>
        <strain evidence="4">7032989</strain>
        <strain evidence="2">7032994</strain>
    </source>
</reference>
<dbReference type="Proteomes" id="UP000878956">
    <property type="component" value="Unassembled WGS sequence"/>
</dbReference>
<gene>
    <name evidence="4" type="ORF">BN1095_310026</name>
    <name evidence="3" type="ORF">BN1096_630107</name>
    <name evidence="2" type="ORF">BN1097_620104</name>
    <name evidence="5" type="ORF">KRM00_001384</name>
    <name evidence="7" type="ORF">SAMEA1402366_00375</name>
    <name evidence="6" type="ORF">SAMEA3375112_00820</name>
</gene>
<protein>
    <submittedName>
        <fullName evidence="5">Benzoate/H(+) symporter BenE family transporter</fullName>
    </submittedName>
    <submittedName>
        <fullName evidence="3 7">Permease</fullName>
    </submittedName>
    <submittedName>
        <fullName evidence="2">Putative membrane protein</fullName>
    </submittedName>
</protein>
<reference evidence="5" key="4">
    <citation type="submission" date="2021-06" db="EMBL/GenBank/DDBJ databases">
        <authorList>
            <consortium name="NCBI Pathogen Detection Project"/>
        </authorList>
    </citation>
    <scope>NUCLEOTIDE SEQUENCE</scope>
    <source>
        <strain evidence="5">HN1000</strain>
    </source>
</reference>
<feature type="transmembrane region" description="Helical" evidence="1">
    <location>
        <begin position="251"/>
        <end position="273"/>
    </location>
</feature>
<feature type="transmembrane region" description="Helical" evidence="1">
    <location>
        <begin position="60"/>
        <end position="77"/>
    </location>
</feature>
<dbReference type="EMBL" id="CAAJVP010000001">
    <property type="protein sequence ID" value="VHX94059.1"/>
    <property type="molecule type" value="Genomic_DNA"/>
</dbReference>
<feature type="transmembrane region" description="Helical" evidence="1">
    <location>
        <begin position="111"/>
        <end position="131"/>
    </location>
</feature>
<feature type="transmembrane region" description="Helical" evidence="1">
    <location>
        <begin position="312"/>
        <end position="329"/>
    </location>
</feature>